<organism evidence="2 3">
    <name type="scientific">Denitratisoma oestradiolicum</name>
    <dbReference type="NCBI Taxonomy" id="311182"/>
    <lineage>
        <taxon>Bacteria</taxon>
        <taxon>Pseudomonadati</taxon>
        <taxon>Pseudomonadota</taxon>
        <taxon>Betaproteobacteria</taxon>
        <taxon>Nitrosomonadales</taxon>
        <taxon>Sterolibacteriaceae</taxon>
        <taxon>Denitratisoma</taxon>
    </lineage>
</organism>
<keyword evidence="3" id="KW-1185">Reference proteome</keyword>
<dbReference type="Proteomes" id="UP000515733">
    <property type="component" value="Chromosome"/>
</dbReference>
<evidence type="ECO:0000313" key="3">
    <source>
        <dbReference type="Proteomes" id="UP000515733"/>
    </source>
</evidence>
<gene>
    <name evidence="2" type="ORF">DENOEST_1193</name>
</gene>
<proteinExistence type="predicted"/>
<accession>A0A6S6Y790</accession>
<evidence type="ECO:0000313" key="2">
    <source>
        <dbReference type="EMBL" id="CAB1368358.1"/>
    </source>
</evidence>
<dbReference type="EMBL" id="LR778301">
    <property type="protein sequence ID" value="CAB1368358.1"/>
    <property type="molecule type" value="Genomic_DNA"/>
</dbReference>
<reference evidence="2 3" key="1">
    <citation type="submission" date="2020-03" db="EMBL/GenBank/DDBJ databases">
        <authorList>
            <consortium name="Genoscope - CEA"/>
            <person name="William W."/>
        </authorList>
    </citation>
    <scope>NUCLEOTIDE SEQUENCE [LARGE SCALE GENOMIC DNA]</scope>
    <source>
        <strain evidence="3">DSM 16959</strain>
    </source>
</reference>
<evidence type="ECO:0000256" key="1">
    <source>
        <dbReference type="SAM" id="Phobius"/>
    </source>
</evidence>
<dbReference type="AlphaFoldDB" id="A0A6S6Y790"/>
<protein>
    <recommendedName>
        <fullName evidence="4">Cobalamin ABC transporter</fullName>
    </recommendedName>
</protein>
<keyword evidence="1" id="KW-0812">Transmembrane</keyword>
<feature type="transmembrane region" description="Helical" evidence="1">
    <location>
        <begin position="166"/>
        <end position="187"/>
    </location>
</feature>
<feature type="transmembrane region" description="Helical" evidence="1">
    <location>
        <begin position="86"/>
        <end position="107"/>
    </location>
</feature>
<keyword evidence="1" id="KW-1133">Transmembrane helix</keyword>
<dbReference type="KEGG" id="doe:DENOEST_1193"/>
<feature type="transmembrane region" description="Helical" evidence="1">
    <location>
        <begin position="119"/>
        <end position="146"/>
    </location>
</feature>
<feature type="transmembrane region" description="Helical" evidence="1">
    <location>
        <begin position="12"/>
        <end position="30"/>
    </location>
</feature>
<feature type="transmembrane region" description="Helical" evidence="1">
    <location>
        <begin position="50"/>
        <end position="74"/>
    </location>
</feature>
<name>A0A6S6Y790_9PROT</name>
<evidence type="ECO:0008006" key="4">
    <source>
        <dbReference type="Google" id="ProtNLM"/>
    </source>
</evidence>
<keyword evidence="1" id="KW-0472">Membrane</keyword>
<sequence>MNSLSCTRDHGIYRARQAAIAAVLISLMVLTRGHHFPLLRNIVPGASWAVFFLAGMYLNAPLALAGFLGLAVGIDYAAIEWGGTRAFCVSPAYIALLPAYASLWLAGRGYRLGWGLERIAPLPLVFCGLLGTLVCDVISSGSFYLYSGRFAYPNWAEYLARSAQHLPRCLVAMGLWLSMAALAHNLLLARRNPAHH</sequence>